<accession>U4LNN2</accession>
<feature type="compositionally biased region" description="Polar residues" evidence="1">
    <location>
        <begin position="39"/>
        <end position="50"/>
    </location>
</feature>
<organism evidence="2 3">
    <name type="scientific">Pyronema omphalodes (strain CBS 100304)</name>
    <name type="common">Pyronema confluens</name>
    <dbReference type="NCBI Taxonomy" id="1076935"/>
    <lineage>
        <taxon>Eukaryota</taxon>
        <taxon>Fungi</taxon>
        <taxon>Dikarya</taxon>
        <taxon>Ascomycota</taxon>
        <taxon>Pezizomycotina</taxon>
        <taxon>Pezizomycetes</taxon>
        <taxon>Pezizales</taxon>
        <taxon>Pyronemataceae</taxon>
        <taxon>Pyronema</taxon>
    </lineage>
</organism>
<feature type="region of interest" description="Disordered" evidence="1">
    <location>
        <begin position="28"/>
        <end position="60"/>
    </location>
</feature>
<feature type="region of interest" description="Disordered" evidence="1">
    <location>
        <begin position="107"/>
        <end position="147"/>
    </location>
</feature>
<evidence type="ECO:0000313" key="3">
    <source>
        <dbReference type="Proteomes" id="UP000018144"/>
    </source>
</evidence>
<keyword evidence="3" id="KW-1185">Reference proteome</keyword>
<dbReference type="AlphaFoldDB" id="U4LNN2"/>
<feature type="compositionally biased region" description="Polar residues" evidence="1">
    <location>
        <begin position="110"/>
        <end position="129"/>
    </location>
</feature>
<name>U4LNN2_PYROM</name>
<proteinExistence type="predicted"/>
<dbReference type="Proteomes" id="UP000018144">
    <property type="component" value="Unassembled WGS sequence"/>
</dbReference>
<gene>
    <name evidence="2" type="ORF">PCON_01799</name>
</gene>
<evidence type="ECO:0000256" key="1">
    <source>
        <dbReference type="SAM" id="MobiDB-lite"/>
    </source>
</evidence>
<protein>
    <submittedName>
        <fullName evidence="2">Uncharacterized protein</fullName>
    </submittedName>
</protein>
<dbReference type="EMBL" id="HF936182">
    <property type="protein sequence ID" value="CCX33761.1"/>
    <property type="molecule type" value="Genomic_DNA"/>
</dbReference>
<sequence length="181" mass="18976">MNNNNRERPEFTILPGHRAIRVTHEVYGGSANDDGETGDVQSLTTRTVSSPGAPRRGTYIRPSNETDIRVADDDVELPQESNAASQDQQSDQALQYSTGIFRAVRPVAPPTSQNAGSASSADSRVTDSAQVQGHSSVQVTSGSSSGPSVADICSCEECHGKCSCMNGGGACPCGNESDKEE</sequence>
<evidence type="ECO:0000313" key="2">
    <source>
        <dbReference type="EMBL" id="CCX33761.1"/>
    </source>
</evidence>
<feature type="compositionally biased region" description="Low complexity" evidence="1">
    <location>
        <begin position="130"/>
        <end position="147"/>
    </location>
</feature>
<reference evidence="2 3" key="1">
    <citation type="journal article" date="2013" name="PLoS Genet.">
        <title>The genome and development-dependent transcriptomes of Pyronema confluens: a window into fungal evolution.</title>
        <authorList>
            <person name="Traeger S."/>
            <person name="Altegoer F."/>
            <person name="Freitag M."/>
            <person name="Gabaldon T."/>
            <person name="Kempken F."/>
            <person name="Kumar A."/>
            <person name="Marcet-Houben M."/>
            <person name="Poggeler S."/>
            <person name="Stajich J.E."/>
            <person name="Nowrousian M."/>
        </authorList>
    </citation>
    <scope>NUCLEOTIDE SEQUENCE [LARGE SCALE GENOMIC DNA]</scope>
    <source>
        <strain evidence="3">CBS 100304</strain>
        <tissue evidence="2">Vegetative mycelium</tissue>
    </source>
</reference>